<proteinExistence type="predicted"/>
<name>A0A6V8SE55_9CLOT</name>
<dbReference type="InterPro" id="IPR048797">
    <property type="entry name" value="PvuRts1I-like_N"/>
</dbReference>
<sequence length="289" mass="34701">MTKYEYILRQFSKTNKKNYENYVVTRIWHRLDSLDYKFVTQQYVLRANGKYALTDMYFPQCKIHIEVDESHHQFNVTNDKIRENDIVNITGHEIIRVDVTKGVEDINLQIEKIIEMIREKRVHMKDEFVAWEPNLEVSTATYIEKGYIDRKDNVAFKRESDAINCFGVNYKGWQRGGAKHPREEGVHIWFPKLYKNGLWDNSITDDEEIIYEKSMEDSKVDSHIDEIITYRDKKRIVFARVKDSLGEVMYRFMGEYHLNIYETKAQRRLVWERKKTRVRTYACNLPETT</sequence>
<comment type="caution">
    <text evidence="3">The sequence shown here is derived from an EMBL/GenBank/DDBJ whole genome shotgun (WGS) entry which is preliminary data.</text>
</comment>
<dbReference type="AlphaFoldDB" id="A0A6V8SE55"/>
<dbReference type="Pfam" id="PF18491">
    <property type="entry name" value="SRA"/>
    <property type="match status" value="1"/>
</dbReference>
<protein>
    <submittedName>
        <fullName evidence="3">Uncharacterized protein</fullName>
    </submittedName>
</protein>
<evidence type="ECO:0000259" key="2">
    <source>
        <dbReference type="Pfam" id="PF21598"/>
    </source>
</evidence>
<evidence type="ECO:0000313" key="4">
    <source>
        <dbReference type="Proteomes" id="UP000580568"/>
    </source>
</evidence>
<dbReference type="RefSeq" id="WP_183277013.1">
    <property type="nucleotide sequence ID" value="NZ_BLZR01000001.1"/>
</dbReference>
<dbReference type="Pfam" id="PF21598">
    <property type="entry name" value="PvuRts1I-like_N"/>
    <property type="match status" value="1"/>
</dbReference>
<reference evidence="3 4" key="1">
    <citation type="submission" date="2020-07" db="EMBL/GenBank/DDBJ databases">
        <title>A new beta-1,3-glucan-decomposing anaerobic bacterium isolated from anoxic soil subjected to biological soil disinfestation.</title>
        <authorList>
            <person name="Ueki A."/>
            <person name="Tonouchi A."/>
        </authorList>
    </citation>
    <scope>NUCLEOTIDE SEQUENCE [LARGE SCALE GENOMIC DNA]</scope>
    <source>
        <strain evidence="3 4">TW1</strain>
    </source>
</reference>
<dbReference type="Proteomes" id="UP000580568">
    <property type="component" value="Unassembled WGS sequence"/>
</dbReference>
<keyword evidence="4" id="KW-1185">Reference proteome</keyword>
<evidence type="ECO:0000313" key="3">
    <source>
        <dbReference type="EMBL" id="GFP75514.1"/>
    </source>
</evidence>
<organism evidence="3 4">
    <name type="scientific">Clostridium fungisolvens</name>
    <dbReference type="NCBI Taxonomy" id="1604897"/>
    <lineage>
        <taxon>Bacteria</taxon>
        <taxon>Bacillati</taxon>
        <taxon>Bacillota</taxon>
        <taxon>Clostridia</taxon>
        <taxon>Eubacteriales</taxon>
        <taxon>Clostridiaceae</taxon>
        <taxon>Clostridium</taxon>
    </lineage>
</organism>
<dbReference type="EMBL" id="BLZR01000001">
    <property type="protein sequence ID" value="GFP75514.1"/>
    <property type="molecule type" value="Genomic_DNA"/>
</dbReference>
<dbReference type="InterPro" id="IPR040674">
    <property type="entry name" value="PvuRts1I-like_SRA"/>
</dbReference>
<accession>A0A6V8SE55</accession>
<feature type="domain" description="Restriction endonuclease PvuRts1 I-like N-terminal" evidence="2">
    <location>
        <begin position="4"/>
        <end position="117"/>
    </location>
</feature>
<feature type="domain" description="PvuRts1 I-like SET and RING associated" evidence="1">
    <location>
        <begin position="141"/>
        <end position="279"/>
    </location>
</feature>
<gene>
    <name evidence="3" type="ORF">bsdtw1_01598</name>
</gene>
<evidence type="ECO:0000259" key="1">
    <source>
        <dbReference type="Pfam" id="PF18491"/>
    </source>
</evidence>